<evidence type="ECO:0000313" key="2">
    <source>
        <dbReference type="EMBL" id="PRX20819.1"/>
    </source>
</evidence>
<dbReference type="EMBL" id="PVMZ01000007">
    <property type="protein sequence ID" value="PRX20819.1"/>
    <property type="molecule type" value="Genomic_DNA"/>
</dbReference>
<protein>
    <submittedName>
        <fullName evidence="2">Uncharacterized protein</fullName>
    </submittedName>
</protein>
<sequence>MTLRFRIDRHLCRRAPCGTAEVPTVSGPTAPRYLMRRPMDTARGAPDDAPLAVRPSQPTVAGSRIGAGMTTTGQVALRMQDSLTEPRTVCRTRLWP</sequence>
<evidence type="ECO:0000256" key="1">
    <source>
        <dbReference type="SAM" id="MobiDB-lite"/>
    </source>
</evidence>
<name>A0A2T0KC41_9ACTN</name>
<organism evidence="2 3">
    <name type="scientific">Actinoplanes italicus</name>
    <dbReference type="NCBI Taxonomy" id="113567"/>
    <lineage>
        <taxon>Bacteria</taxon>
        <taxon>Bacillati</taxon>
        <taxon>Actinomycetota</taxon>
        <taxon>Actinomycetes</taxon>
        <taxon>Micromonosporales</taxon>
        <taxon>Micromonosporaceae</taxon>
        <taxon>Actinoplanes</taxon>
    </lineage>
</organism>
<feature type="region of interest" description="Disordered" evidence="1">
    <location>
        <begin position="40"/>
        <end position="68"/>
    </location>
</feature>
<comment type="caution">
    <text evidence="2">The sequence shown here is derived from an EMBL/GenBank/DDBJ whole genome shotgun (WGS) entry which is preliminary data.</text>
</comment>
<dbReference type="Proteomes" id="UP000239415">
    <property type="component" value="Unassembled WGS sequence"/>
</dbReference>
<evidence type="ECO:0000313" key="3">
    <source>
        <dbReference type="Proteomes" id="UP000239415"/>
    </source>
</evidence>
<keyword evidence="3" id="KW-1185">Reference proteome</keyword>
<reference evidence="2 3" key="1">
    <citation type="submission" date="2018-03" db="EMBL/GenBank/DDBJ databases">
        <title>Genomic Encyclopedia of Archaeal and Bacterial Type Strains, Phase II (KMG-II): from individual species to whole genera.</title>
        <authorList>
            <person name="Goeker M."/>
        </authorList>
    </citation>
    <scope>NUCLEOTIDE SEQUENCE [LARGE SCALE GENOMIC DNA]</scope>
    <source>
        <strain evidence="2 3">DSM 43146</strain>
    </source>
</reference>
<accession>A0A2T0KC41</accession>
<gene>
    <name evidence="2" type="ORF">CLV67_10796</name>
</gene>
<proteinExistence type="predicted"/>
<dbReference type="AlphaFoldDB" id="A0A2T0KC41"/>